<evidence type="ECO:0008006" key="3">
    <source>
        <dbReference type="Google" id="ProtNLM"/>
    </source>
</evidence>
<name>A0ABY7TCH5_9SPHI</name>
<dbReference type="Proteomes" id="UP001216139">
    <property type="component" value="Chromosome"/>
</dbReference>
<keyword evidence="2" id="KW-1185">Reference proteome</keyword>
<evidence type="ECO:0000313" key="2">
    <source>
        <dbReference type="Proteomes" id="UP001216139"/>
    </source>
</evidence>
<reference evidence="1 2" key="1">
    <citation type="submission" date="2023-02" db="EMBL/GenBank/DDBJ databases">
        <title>Genome sequence of Mucilaginibacter jinjuensis strain KACC 16571.</title>
        <authorList>
            <person name="Kim S."/>
            <person name="Heo J."/>
            <person name="Kwon S.-W."/>
        </authorList>
    </citation>
    <scope>NUCLEOTIDE SEQUENCE [LARGE SCALE GENOMIC DNA]</scope>
    <source>
        <strain evidence="1 2">KACC 16571</strain>
    </source>
</reference>
<accession>A0ABY7TCH5</accession>
<sequence>MNPRRQHLTGTVIISFEVNDKQEVVNAKVKEDKSFNSEFADEVLNNFKKFKNTVKAAPGSYAFQVLFRFRYDDNSADKNLDYKKYAGTVSINAM</sequence>
<gene>
    <name evidence="1" type="ORF">PQO05_09385</name>
</gene>
<proteinExistence type="predicted"/>
<dbReference type="EMBL" id="CP117167">
    <property type="protein sequence ID" value="WCT14146.1"/>
    <property type="molecule type" value="Genomic_DNA"/>
</dbReference>
<protein>
    <recommendedName>
        <fullName evidence="3">TonB family protein</fullName>
    </recommendedName>
</protein>
<evidence type="ECO:0000313" key="1">
    <source>
        <dbReference type="EMBL" id="WCT14146.1"/>
    </source>
</evidence>
<dbReference type="RefSeq" id="WP_273632467.1">
    <property type="nucleotide sequence ID" value="NZ_CP117167.1"/>
</dbReference>
<organism evidence="1 2">
    <name type="scientific">Mucilaginibacter jinjuensis</name>
    <dbReference type="NCBI Taxonomy" id="1176721"/>
    <lineage>
        <taxon>Bacteria</taxon>
        <taxon>Pseudomonadati</taxon>
        <taxon>Bacteroidota</taxon>
        <taxon>Sphingobacteriia</taxon>
        <taxon>Sphingobacteriales</taxon>
        <taxon>Sphingobacteriaceae</taxon>
        <taxon>Mucilaginibacter</taxon>
    </lineage>
</organism>